<feature type="chain" id="PRO_5030809541" description="BIG2 domain-containing protein" evidence="1">
    <location>
        <begin position="28"/>
        <end position="1193"/>
    </location>
</feature>
<feature type="domain" description="BIG2" evidence="2">
    <location>
        <begin position="821"/>
        <end position="902"/>
    </location>
</feature>
<evidence type="ECO:0000256" key="1">
    <source>
        <dbReference type="SAM" id="SignalP"/>
    </source>
</evidence>
<dbReference type="Pfam" id="PF13229">
    <property type="entry name" value="Beta_helix"/>
    <property type="match status" value="1"/>
</dbReference>
<dbReference type="PANTHER" id="PTHR36453:SF1">
    <property type="entry name" value="RIGHT HANDED BETA HELIX DOMAIN-CONTAINING PROTEIN"/>
    <property type="match status" value="1"/>
</dbReference>
<dbReference type="RefSeq" id="WP_161704356.1">
    <property type="nucleotide sequence ID" value="NZ_JAAAMU010000024.1"/>
</dbReference>
<feature type="domain" description="BIG2" evidence="2">
    <location>
        <begin position="730"/>
        <end position="812"/>
    </location>
</feature>
<sequence length="1193" mass="128094">MRNKWKTSMALSVIMSIIVMLAAPAYAAQDAKQHAAAFRANFYVSTSGSDEWSGTLAEPNTTTTDGPFRTLGRAQEAVRSSIAAGMSADVVVAVREGTYEINETLSMTEEDSGRDGHQVVYRNYPGELPVLSAGKRLTDWTTEDGIVYEAKLDPSLSFDTMYENGARSIKARYPNQGAPREGYNHVSAYLKDTPKRAFAFASGDIPLMKDVSELEAVVWGGGPDGEWSWSRDTIGVDAVDFEKGTVTLKSDSTYELGKGSRYFVQGNLQLLDAPGEFYVDQAGGTLYYRPYKLPIANQTIVVPTLGRILSFVGSSAETPVQNLVWDGISVEHGDANTVQLGSDQEDGAVYLSNAKDIAIKNSRIENVGLTGIQASGYAQGIAVSGNEIGSIGNTGVRFNAPYATRSYVNKNNTIVNNHIYSTGQIFGSAAGLELANSGDSTIAHNRIHDTPRNAISLSATPINQSIGQQIEGTTVTEGNKLMFVQTKNNVFEYNDLSNANTDSQDTGLFYSWGLAMNNTFSHNYVHDSNIYFSFGYAVYLDDEAYQFTVADNLITHQQDAGEGQMRGSFFVKGIGNKLVNNVLANSPNAQSGFTTAQSCCSHGPTSGNDYVGNIFYNAGQSLYAHNGWAADVVANNDYNAFYQPNGKYILNNTTGAVTLADWQSVQNGAYDQHSVITDRLFANAAGEDFRLAYDSLARGLGIHSLDVSQMGLLPGYPFADAADKLDRVYVQANMELSGDALSLKDKQQAQLSVLGRTKNGYAIAVDHQHVSFKSDNAKVAGVNDLGVVRAGKAGKAKITVTVNRDGFVSKQELYVFVGDRLSDDVMQTPKQTLVLDETTSLHLYGQTALGQVMNLPGASISYRSSDESVVKVDAAGNLKAAALGSATVTATVKDKETGAVFRKQAVISVVTAKLNGLKATLEHKGLHPGESSPIRVTGTMSDDTDADLTKAAFAYVSDNEKVATVDAQGKVAITGTGSAYVTVTATLQNVTKTARIYLVTFAQEQLPASWKVASFGNASGTASFLDGRYTVSSNGYDVWGKADDFVYLYQNAHVEDGEELSVTAHIESVNNTNGNASSGVMLRSGTGDGDKHVHFRLLPSGDALIVYRTETGGESSYAYGLKFQYPEGGTIRLTKTDKVVTVSYLDTAKNEWVKLQDIAIDLGNDVLAGVGVFAQSDVLTESKISDLEVKVGK</sequence>
<dbReference type="AlphaFoldDB" id="A0A7X4YUR7"/>
<feature type="domain" description="BIG2" evidence="2">
    <location>
        <begin position="913"/>
        <end position="997"/>
    </location>
</feature>
<dbReference type="InterPro" id="IPR006626">
    <property type="entry name" value="PbH1"/>
</dbReference>
<dbReference type="Pfam" id="PF02368">
    <property type="entry name" value="Big_2"/>
    <property type="match status" value="3"/>
</dbReference>
<reference evidence="3 4" key="1">
    <citation type="submission" date="2020-01" db="EMBL/GenBank/DDBJ databases">
        <title>Paenibacillus soybeanensis sp. nov. isolated from the nodules of soybean (Glycine max(L.) Merr).</title>
        <authorList>
            <person name="Wang H."/>
        </authorList>
    </citation>
    <scope>NUCLEOTIDE SEQUENCE [LARGE SCALE GENOMIC DNA]</scope>
    <source>
        <strain evidence="3 4">DSM 23054</strain>
    </source>
</reference>
<dbReference type="Gene3D" id="2.60.40.1080">
    <property type="match status" value="3"/>
</dbReference>
<dbReference type="Gene3D" id="2.160.20.10">
    <property type="entry name" value="Single-stranded right-handed beta-helix, Pectin lyase-like"/>
    <property type="match status" value="2"/>
</dbReference>
<dbReference type="InterPro" id="IPR003343">
    <property type="entry name" value="Big_2"/>
</dbReference>
<proteinExistence type="predicted"/>
<dbReference type="Proteomes" id="UP000558113">
    <property type="component" value="Unassembled WGS sequence"/>
</dbReference>
<evidence type="ECO:0000313" key="4">
    <source>
        <dbReference type="Proteomes" id="UP000558113"/>
    </source>
</evidence>
<dbReference type="SUPFAM" id="SSF49373">
    <property type="entry name" value="Invasin/intimin cell-adhesion fragments"/>
    <property type="match status" value="3"/>
</dbReference>
<dbReference type="InterPro" id="IPR008964">
    <property type="entry name" value="Invasin/intimin_cell_adhesion"/>
</dbReference>
<dbReference type="EMBL" id="JAAAMU010000024">
    <property type="protein sequence ID" value="NBC72910.1"/>
    <property type="molecule type" value="Genomic_DNA"/>
</dbReference>
<dbReference type="InterPro" id="IPR011050">
    <property type="entry name" value="Pectin_lyase_fold/virulence"/>
</dbReference>
<keyword evidence="1" id="KW-0732">Signal</keyword>
<feature type="signal peptide" evidence="1">
    <location>
        <begin position="1"/>
        <end position="27"/>
    </location>
</feature>
<dbReference type="SMART" id="SM00710">
    <property type="entry name" value="PbH1"/>
    <property type="match status" value="6"/>
</dbReference>
<keyword evidence="4" id="KW-1185">Reference proteome</keyword>
<comment type="caution">
    <text evidence="3">The sequence shown here is derived from an EMBL/GenBank/DDBJ whole genome shotgun (WGS) entry which is preliminary data.</text>
</comment>
<dbReference type="InterPro" id="IPR012334">
    <property type="entry name" value="Pectin_lyas_fold"/>
</dbReference>
<organism evidence="3 4">
    <name type="scientific">Paenibacillus sacheonensis</name>
    <dbReference type="NCBI Taxonomy" id="742054"/>
    <lineage>
        <taxon>Bacteria</taxon>
        <taxon>Bacillati</taxon>
        <taxon>Bacillota</taxon>
        <taxon>Bacilli</taxon>
        <taxon>Bacillales</taxon>
        <taxon>Paenibacillaceae</taxon>
        <taxon>Paenibacillus</taxon>
    </lineage>
</organism>
<dbReference type="PANTHER" id="PTHR36453">
    <property type="entry name" value="SECRETED PROTEIN-RELATED"/>
    <property type="match status" value="1"/>
</dbReference>
<dbReference type="OrthoDB" id="9808066at2"/>
<dbReference type="SUPFAM" id="SSF51126">
    <property type="entry name" value="Pectin lyase-like"/>
    <property type="match status" value="1"/>
</dbReference>
<evidence type="ECO:0000313" key="3">
    <source>
        <dbReference type="EMBL" id="NBC72910.1"/>
    </source>
</evidence>
<protein>
    <recommendedName>
        <fullName evidence="2">BIG2 domain-containing protein</fullName>
    </recommendedName>
</protein>
<dbReference type="SMART" id="SM00635">
    <property type="entry name" value="BID_2"/>
    <property type="match status" value="3"/>
</dbReference>
<dbReference type="InterPro" id="IPR039448">
    <property type="entry name" value="Beta_helix"/>
</dbReference>
<name>A0A7X4YUR7_9BACL</name>
<gene>
    <name evidence="3" type="ORF">GT003_28345</name>
</gene>
<evidence type="ECO:0000259" key="2">
    <source>
        <dbReference type="SMART" id="SM00635"/>
    </source>
</evidence>
<accession>A0A7X4YUR7</accession>